<gene>
    <name evidence="2" type="ORF">H6G03_03060</name>
</gene>
<reference evidence="2" key="2">
    <citation type="submission" date="2020-08" db="EMBL/GenBank/DDBJ databases">
        <authorList>
            <person name="Chen M."/>
            <person name="Teng W."/>
            <person name="Zhao L."/>
            <person name="Hu C."/>
            <person name="Zhou Y."/>
            <person name="Han B."/>
            <person name="Song L."/>
            <person name="Shu W."/>
        </authorList>
    </citation>
    <scope>NUCLEOTIDE SEQUENCE</scope>
    <source>
        <strain evidence="2">FACHB-1375</strain>
    </source>
</reference>
<dbReference type="RefSeq" id="WP_190461964.1">
    <property type="nucleotide sequence ID" value="NZ_JACJPW010000005.1"/>
</dbReference>
<dbReference type="Pfam" id="PF01261">
    <property type="entry name" value="AP_endonuc_2"/>
    <property type="match status" value="1"/>
</dbReference>
<dbReference type="SUPFAM" id="SSF51658">
    <property type="entry name" value="Xylose isomerase-like"/>
    <property type="match status" value="1"/>
</dbReference>
<dbReference type="InterPro" id="IPR050312">
    <property type="entry name" value="IolE/XylAMocC-like"/>
</dbReference>
<protein>
    <submittedName>
        <fullName evidence="2">Sugar phosphate isomerase/epimerase</fullName>
    </submittedName>
</protein>
<name>A0A926VCP6_9CYAN</name>
<dbReference type="PANTHER" id="PTHR12110:SF21">
    <property type="entry name" value="XYLOSE ISOMERASE-LIKE TIM BARREL DOMAIN-CONTAINING PROTEIN"/>
    <property type="match status" value="1"/>
</dbReference>
<comment type="caution">
    <text evidence="2">The sequence shown here is derived from an EMBL/GenBank/DDBJ whole genome shotgun (WGS) entry which is preliminary data.</text>
</comment>
<dbReference type="AlphaFoldDB" id="A0A926VCP6"/>
<sequence>MKIAISNIAWQVQEEDAIANLMQHLNIKGVEIAPTKNWPSPLTASDAEITAYRKFWESRDIEIVAMQALLFGKPDLTIFQSEQKRQETFEYLSGIIQLGSKFGAKVLVFGSPKNRSIGNLPPEQVQQIATEFFYGLGEVAWKNGVFFCIEPNPTVYGCDFINTSTQGLELVNTVNSDGFGLHLDAAGMTMSGEAIVSAIEQAFKRVCHFHISEPNLGQIGTGGVDHQLFSQTLSALNYQGWTSIEMKTQSPDTNIANVEQALQIAIQHYS</sequence>
<dbReference type="Proteomes" id="UP000641646">
    <property type="component" value="Unassembled WGS sequence"/>
</dbReference>
<feature type="domain" description="Xylose isomerase-like TIM barrel" evidence="1">
    <location>
        <begin position="24"/>
        <end position="261"/>
    </location>
</feature>
<dbReference type="InterPro" id="IPR013022">
    <property type="entry name" value="Xyl_isomerase-like_TIM-brl"/>
</dbReference>
<dbReference type="InterPro" id="IPR036237">
    <property type="entry name" value="Xyl_isomerase-like_sf"/>
</dbReference>
<evidence type="ECO:0000313" key="3">
    <source>
        <dbReference type="Proteomes" id="UP000641646"/>
    </source>
</evidence>
<dbReference type="PANTHER" id="PTHR12110">
    <property type="entry name" value="HYDROXYPYRUVATE ISOMERASE"/>
    <property type="match status" value="1"/>
</dbReference>
<evidence type="ECO:0000313" key="2">
    <source>
        <dbReference type="EMBL" id="MBD2180104.1"/>
    </source>
</evidence>
<keyword evidence="3" id="KW-1185">Reference proteome</keyword>
<proteinExistence type="predicted"/>
<evidence type="ECO:0000259" key="1">
    <source>
        <dbReference type="Pfam" id="PF01261"/>
    </source>
</evidence>
<accession>A0A926VCP6</accession>
<dbReference type="Gene3D" id="3.20.20.150">
    <property type="entry name" value="Divalent-metal-dependent TIM barrel enzymes"/>
    <property type="match status" value="1"/>
</dbReference>
<organism evidence="2 3">
    <name type="scientific">Aerosakkonema funiforme FACHB-1375</name>
    <dbReference type="NCBI Taxonomy" id="2949571"/>
    <lineage>
        <taxon>Bacteria</taxon>
        <taxon>Bacillati</taxon>
        <taxon>Cyanobacteriota</taxon>
        <taxon>Cyanophyceae</taxon>
        <taxon>Oscillatoriophycideae</taxon>
        <taxon>Aerosakkonematales</taxon>
        <taxon>Aerosakkonemataceae</taxon>
        <taxon>Aerosakkonema</taxon>
    </lineage>
</organism>
<dbReference type="EMBL" id="JACJPW010000005">
    <property type="protein sequence ID" value="MBD2180104.1"/>
    <property type="molecule type" value="Genomic_DNA"/>
</dbReference>
<keyword evidence="2" id="KW-0413">Isomerase</keyword>
<reference evidence="2" key="1">
    <citation type="journal article" date="2015" name="ISME J.">
        <title>Draft Genome Sequence of Streptomyces incarnatus NRRL8089, which Produces the Nucleoside Antibiotic Sinefungin.</title>
        <authorList>
            <person name="Oshima K."/>
            <person name="Hattori M."/>
            <person name="Shimizu H."/>
            <person name="Fukuda K."/>
            <person name="Nemoto M."/>
            <person name="Inagaki K."/>
            <person name="Tamura T."/>
        </authorList>
    </citation>
    <scope>NUCLEOTIDE SEQUENCE</scope>
    <source>
        <strain evidence="2">FACHB-1375</strain>
    </source>
</reference>
<dbReference type="GO" id="GO:0016853">
    <property type="term" value="F:isomerase activity"/>
    <property type="evidence" value="ECO:0007669"/>
    <property type="project" value="UniProtKB-KW"/>
</dbReference>